<dbReference type="Proteomes" id="UP000183926">
    <property type="component" value="Unassembled WGS sequence"/>
</dbReference>
<proteinExistence type="predicted"/>
<name>A0A1I7JCU3_9PROT</name>
<dbReference type="EMBL" id="FPBL01000021">
    <property type="protein sequence ID" value="SFU82964.1"/>
    <property type="molecule type" value="Genomic_DNA"/>
</dbReference>
<accession>A0A1I7JCU3</accession>
<protein>
    <submittedName>
        <fullName evidence="1">Uncharacterized protein</fullName>
    </submittedName>
</protein>
<evidence type="ECO:0000313" key="2">
    <source>
        <dbReference type="Proteomes" id="UP000183926"/>
    </source>
</evidence>
<reference evidence="1 2" key="1">
    <citation type="submission" date="2016-10" db="EMBL/GenBank/DDBJ databases">
        <authorList>
            <person name="de Groot N.N."/>
        </authorList>
    </citation>
    <scope>NUCLEOTIDE SEQUENCE [LARGE SCALE GENOMIC DNA]</scope>
    <source>
        <strain evidence="1 2">Nm24</strain>
    </source>
</reference>
<gene>
    <name evidence="1" type="ORF">SAMN05216339_1218</name>
</gene>
<dbReference type="RefSeq" id="WP_074929517.1">
    <property type="nucleotide sequence ID" value="NZ_FPBL01000021.1"/>
</dbReference>
<dbReference type="AlphaFoldDB" id="A0A1I7JCU3"/>
<evidence type="ECO:0000313" key="1">
    <source>
        <dbReference type="EMBL" id="SFU82964.1"/>
    </source>
</evidence>
<sequence>MTDVSKLKKLKGRRGELGVPPTLDEASLNLTAPEFAPVNTATGNSPPLPQVQTMARKIDGRSFRRSKRTVQFATRVTPEWDARIRTIAQREGVLLIDVLEKALDAYETKSND</sequence>
<dbReference type="OrthoDB" id="7582082at2"/>
<organism evidence="1 2">
    <name type="scientific">Nitrosomonas eutropha</name>
    <dbReference type="NCBI Taxonomy" id="916"/>
    <lineage>
        <taxon>Bacteria</taxon>
        <taxon>Pseudomonadati</taxon>
        <taxon>Pseudomonadota</taxon>
        <taxon>Betaproteobacteria</taxon>
        <taxon>Nitrosomonadales</taxon>
        <taxon>Nitrosomonadaceae</taxon>
        <taxon>Nitrosomonas</taxon>
    </lineage>
</organism>